<dbReference type="Pfam" id="PF13424">
    <property type="entry name" value="TPR_12"/>
    <property type="match status" value="1"/>
</dbReference>
<dbReference type="InterPro" id="IPR011990">
    <property type="entry name" value="TPR-like_helical_dom_sf"/>
</dbReference>
<protein>
    <submittedName>
        <fullName evidence="2">Hypothetical chloroplast RF3</fullName>
    </submittedName>
</protein>
<feature type="repeat" description="TPR" evidence="1">
    <location>
        <begin position="66"/>
        <end position="99"/>
    </location>
</feature>
<gene>
    <name evidence="2" type="primary">ycf3</name>
</gene>
<dbReference type="AlphaFoldDB" id="A0A2U9NPT1"/>
<evidence type="ECO:0000313" key="2">
    <source>
        <dbReference type="EMBL" id="AWT39119.1"/>
    </source>
</evidence>
<dbReference type="RefSeq" id="YP_009496406.1">
    <property type="nucleotide sequence ID" value="NC_037999.1"/>
</dbReference>
<dbReference type="NCBIfam" id="NF002725">
    <property type="entry name" value="PRK02603.1"/>
    <property type="match status" value="1"/>
</dbReference>
<dbReference type="SMART" id="SM00028">
    <property type="entry name" value="TPR"/>
    <property type="match status" value="2"/>
</dbReference>
<reference evidence="2" key="1">
    <citation type="journal article" date="2018" name="Adv. Bot. Res.">
        <title>Evolution of the Plastid Genomes in Diatoms.</title>
        <authorList>
            <person name="Yu M."/>
            <person name="Ashworth M.P."/>
            <person name="Hajrah N.H."/>
            <person name="Khiyami M.A."/>
            <person name="Sabir M.J."/>
            <person name="Alhebshi A.M."/>
            <person name="Al-Malki A.L."/>
            <person name="Sabir J.S.M."/>
            <person name="Theriot E.C."/>
            <person name="Jansen R.K."/>
        </authorList>
    </citation>
    <scope>NUCLEOTIDE SEQUENCE</scope>
</reference>
<feature type="repeat" description="TPR" evidence="1">
    <location>
        <begin position="29"/>
        <end position="62"/>
    </location>
</feature>
<organism evidence="2">
    <name type="scientific">Attheya longicornis</name>
    <dbReference type="NCBI Taxonomy" id="451786"/>
    <lineage>
        <taxon>Eukaryota</taxon>
        <taxon>Sar</taxon>
        <taxon>Stramenopiles</taxon>
        <taxon>Ochrophyta</taxon>
        <taxon>Bacillariophyta</taxon>
        <taxon>Coscinodiscophyceae</taxon>
        <taxon>Chaetocerotophycidae</taxon>
        <taxon>Chaetocerotales</taxon>
        <taxon>Attheyaceae</taxon>
        <taxon>Attheya</taxon>
    </lineage>
</organism>
<dbReference type="GeneID" id="36958742"/>
<keyword evidence="2" id="KW-0934">Plastid</keyword>
<dbReference type="SUPFAM" id="SSF48452">
    <property type="entry name" value="TPR-like"/>
    <property type="match status" value="1"/>
</dbReference>
<dbReference type="EMBL" id="MG755798">
    <property type="protein sequence ID" value="AWT39119.1"/>
    <property type="molecule type" value="Genomic_DNA"/>
</dbReference>
<geneLocation type="chloroplast" evidence="2"/>
<sequence>MGNFIDKTFTVIADILLKVLPASKQEKQAFSYYRSGMTAQSKGNFVEAIDNYLKALELEEDPYDRSYIFYNLGIVYAKMGKYTAALNFYNEATLLQDDFNQALNNIGAIFFYEARQAQAANEPELAKELYDRAGEYFKEACRISPDNYPNTINWLRVTGRISGNENL</sequence>
<keyword evidence="2" id="KW-0150">Chloroplast</keyword>
<dbReference type="PROSITE" id="PS50005">
    <property type="entry name" value="TPR"/>
    <property type="match status" value="2"/>
</dbReference>
<keyword evidence="1" id="KW-0802">TPR repeat</keyword>
<accession>A0A2U9NPT1</accession>
<dbReference type="Gene3D" id="1.25.40.10">
    <property type="entry name" value="Tetratricopeptide repeat domain"/>
    <property type="match status" value="1"/>
</dbReference>
<name>A0A2U9NPT1_9STRA</name>
<dbReference type="InterPro" id="IPR019734">
    <property type="entry name" value="TPR_rpt"/>
</dbReference>
<proteinExistence type="predicted"/>
<evidence type="ECO:0000256" key="1">
    <source>
        <dbReference type="PROSITE-ProRule" id="PRU00339"/>
    </source>
</evidence>